<name>A0ABT0CCP6_THEVL</name>
<proteinExistence type="predicted"/>
<evidence type="ECO:0008006" key="4">
    <source>
        <dbReference type="Google" id="ProtNLM"/>
    </source>
</evidence>
<feature type="compositionally biased region" description="Acidic residues" evidence="1">
    <location>
        <begin position="168"/>
        <end position="180"/>
    </location>
</feature>
<comment type="caution">
    <text evidence="2">The sequence shown here is derived from an EMBL/GenBank/DDBJ whole genome shotgun (WGS) entry which is preliminary data.</text>
</comment>
<protein>
    <recommendedName>
        <fullName evidence="4">Type II secretion system protein GspE N-terminal domain-containing protein</fullName>
    </recommendedName>
</protein>
<evidence type="ECO:0000313" key="3">
    <source>
        <dbReference type="Proteomes" id="UP000830835"/>
    </source>
</evidence>
<feature type="region of interest" description="Disordered" evidence="1">
    <location>
        <begin position="141"/>
        <end position="180"/>
    </location>
</feature>
<accession>A0ABT0CCP6</accession>
<reference evidence="2" key="1">
    <citation type="submission" date="2021-02" db="EMBL/GenBank/DDBJ databases">
        <title>The CRISPR/cas machinery reduction and long-range gene transfer in the hot spring cyanobacterium Synechococcus.</title>
        <authorList>
            <person name="Dvorak P."/>
            <person name="Jahodarova E."/>
            <person name="Hasler P."/>
            <person name="Poulickova A."/>
        </authorList>
    </citation>
    <scope>NUCLEOTIDE SEQUENCE</scope>
    <source>
        <strain evidence="2">Rupite</strain>
    </source>
</reference>
<dbReference type="EMBL" id="JAFIRA010000021">
    <property type="protein sequence ID" value="MCJ2543100.1"/>
    <property type="molecule type" value="Genomic_DNA"/>
</dbReference>
<dbReference type="RefSeq" id="WP_244350378.1">
    <property type="nucleotide sequence ID" value="NZ_JAFIRA010000021.1"/>
</dbReference>
<evidence type="ECO:0000313" key="2">
    <source>
        <dbReference type="EMBL" id="MCJ2543100.1"/>
    </source>
</evidence>
<gene>
    <name evidence="2" type="ORF">JX360_09305</name>
</gene>
<organism evidence="2 3">
    <name type="scientific">Thermostichus vulcanus str. 'Rupite'</name>
    <dbReference type="NCBI Taxonomy" id="2813851"/>
    <lineage>
        <taxon>Bacteria</taxon>
        <taxon>Bacillati</taxon>
        <taxon>Cyanobacteriota</taxon>
        <taxon>Cyanophyceae</taxon>
        <taxon>Thermostichales</taxon>
        <taxon>Thermostichaceae</taxon>
        <taxon>Thermostichus</taxon>
    </lineage>
</organism>
<dbReference type="Proteomes" id="UP000830835">
    <property type="component" value="Unassembled WGS sequence"/>
</dbReference>
<evidence type="ECO:0000256" key="1">
    <source>
        <dbReference type="SAM" id="MobiDB-lite"/>
    </source>
</evidence>
<dbReference type="InterPro" id="IPR037257">
    <property type="entry name" value="T2SS_E_N_sf"/>
</dbReference>
<dbReference type="SUPFAM" id="SSF160246">
    <property type="entry name" value="EspE N-terminal domain-like"/>
    <property type="match status" value="2"/>
</dbReference>
<keyword evidence="3" id="KW-1185">Reference proteome</keyword>
<sequence>MTFPSGPPSVTQKPSAQLIGQVLLQAGLLTEAQVQVALQDQSYCGVRFGEILVTRGWIKQETVDFLVDQWPELLQRRDKMPLGECLQAAGLLTPFQVEQAVREQRINGMRIGAVIVLNGWLKKNTVDFFLQGLAPNRVTESPFITKPRTTGHPLSKPTSNTVKSQGEELVDEDIDLEDLN</sequence>